<dbReference type="Proteomes" id="UP000192536">
    <property type="component" value="Unassembled WGS sequence"/>
</dbReference>
<dbReference type="STRING" id="1646377.BS640_15315"/>
<dbReference type="GO" id="GO:0016747">
    <property type="term" value="F:acyltransferase activity, transferring groups other than amino-acyl groups"/>
    <property type="evidence" value="ECO:0007669"/>
    <property type="project" value="InterPro"/>
</dbReference>
<dbReference type="PROSITE" id="PS51186">
    <property type="entry name" value="GNAT"/>
    <property type="match status" value="1"/>
</dbReference>
<gene>
    <name evidence="2" type="ORF">BS640_15315</name>
</gene>
<name>A0A1X0WD00_9GAMM</name>
<keyword evidence="2" id="KW-0808">Transferase</keyword>
<dbReference type="RefSeq" id="WP_084912870.1">
    <property type="nucleotide sequence ID" value="NZ_CAUQAZ010000003.1"/>
</dbReference>
<keyword evidence="3" id="KW-1185">Reference proteome</keyword>
<dbReference type="PANTHER" id="PTHR43451">
    <property type="entry name" value="ACETYLTRANSFERASE (GNAT) FAMILY PROTEIN"/>
    <property type="match status" value="1"/>
</dbReference>
<evidence type="ECO:0000259" key="1">
    <source>
        <dbReference type="PROSITE" id="PS51186"/>
    </source>
</evidence>
<dbReference type="AlphaFoldDB" id="A0A1X0WD00"/>
<sequence>MKIRVANKGDAQGLWRLRNAALRYGCVQVYDEPTLKAFTPDIMPEGMNKTIAENQVFIIDSSDGKNPVACGYLDLVTGHVEAVFTQPEYQGKGLAAAIIEQIKQQARSLNIRQLTLSSTPNAVGFYLRQGFSVVAKGKYFSHSTGTYLDCVEMIWLDNA</sequence>
<proteinExistence type="predicted"/>
<dbReference type="SUPFAM" id="SSF55729">
    <property type="entry name" value="Acyl-CoA N-acyltransferases (Nat)"/>
    <property type="match status" value="1"/>
</dbReference>
<evidence type="ECO:0000313" key="3">
    <source>
        <dbReference type="Proteomes" id="UP000192536"/>
    </source>
</evidence>
<dbReference type="PANTHER" id="PTHR43451:SF1">
    <property type="entry name" value="ACETYLTRANSFERASE"/>
    <property type="match status" value="1"/>
</dbReference>
<dbReference type="InterPro" id="IPR000182">
    <property type="entry name" value="GNAT_dom"/>
</dbReference>
<accession>A0A1X0WD00</accession>
<dbReference type="GeneID" id="93567388"/>
<dbReference type="InterPro" id="IPR016181">
    <property type="entry name" value="Acyl_CoA_acyltransferase"/>
</dbReference>
<dbReference type="Pfam" id="PF13673">
    <property type="entry name" value="Acetyltransf_10"/>
    <property type="match status" value="1"/>
</dbReference>
<feature type="domain" description="N-acetyltransferase" evidence="1">
    <location>
        <begin position="1"/>
        <end position="157"/>
    </location>
</feature>
<organism evidence="2 3">
    <name type="scientific">Rouxiella badensis</name>
    <dbReference type="NCBI Taxonomy" id="1646377"/>
    <lineage>
        <taxon>Bacteria</taxon>
        <taxon>Pseudomonadati</taxon>
        <taxon>Pseudomonadota</taxon>
        <taxon>Gammaproteobacteria</taxon>
        <taxon>Enterobacterales</taxon>
        <taxon>Yersiniaceae</taxon>
        <taxon>Rouxiella</taxon>
    </lineage>
</organism>
<dbReference type="EMBL" id="MRWE01000026">
    <property type="protein sequence ID" value="ORJ24629.1"/>
    <property type="molecule type" value="Genomic_DNA"/>
</dbReference>
<dbReference type="Gene3D" id="3.40.630.30">
    <property type="match status" value="1"/>
</dbReference>
<protein>
    <submittedName>
        <fullName evidence="2">GNAT family N-acetyltransferase</fullName>
    </submittedName>
</protein>
<comment type="caution">
    <text evidence="2">The sequence shown here is derived from an EMBL/GenBank/DDBJ whole genome shotgun (WGS) entry which is preliminary data.</text>
</comment>
<evidence type="ECO:0000313" key="2">
    <source>
        <dbReference type="EMBL" id="ORJ24629.1"/>
    </source>
</evidence>
<dbReference type="CDD" id="cd04301">
    <property type="entry name" value="NAT_SF"/>
    <property type="match status" value="1"/>
</dbReference>
<dbReference type="InterPro" id="IPR052564">
    <property type="entry name" value="N-acetyltrans/Recomb-assoc"/>
</dbReference>
<reference evidence="2 3" key="1">
    <citation type="journal article" date="2017" name="Int. J. Syst. Evol. Microbiol.">
        <title>Rouxiella badensis sp. nov. and Rouxiella silvae sp. nov. isolated from peat bog soil in Germany and emendation of the genus description.</title>
        <authorList>
            <person name="Le Fleche-Mateos A."/>
            <person name="Kugler J.H."/>
            <person name="Hansen S.H."/>
            <person name="Syldatk C."/>
            <person name="Hausmann R."/>
            <person name="Lomprez F."/>
            <person name="Vandenbogaert M."/>
            <person name="Manuguerra J.C."/>
            <person name="Grimont P.A."/>
        </authorList>
    </citation>
    <scope>NUCLEOTIDE SEQUENCE [LARGE SCALE GENOMIC DNA]</scope>
    <source>
        <strain evidence="2 3">DSM 100043</strain>
    </source>
</reference>